<organism evidence="2">
    <name type="scientific">Hellea balneolensis</name>
    <dbReference type="NCBI Taxonomy" id="287478"/>
    <lineage>
        <taxon>Bacteria</taxon>
        <taxon>Pseudomonadati</taxon>
        <taxon>Pseudomonadota</taxon>
        <taxon>Alphaproteobacteria</taxon>
        <taxon>Maricaulales</taxon>
        <taxon>Robiginitomaculaceae</taxon>
        <taxon>Hellea</taxon>
    </lineage>
</organism>
<proteinExistence type="predicted"/>
<keyword evidence="1" id="KW-0808">Transferase</keyword>
<dbReference type="InterPro" id="IPR029063">
    <property type="entry name" value="SAM-dependent_MTases_sf"/>
</dbReference>
<name>A0A7C3GKV5_9PROT</name>
<dbReference type="Gene3D" id="3.40.50.150">
    <property type="entry name" value="Vaccinia Virus protein VP39"/>
    <property type="match status" value="1"/>
</dbReference>
<dbReference type="AlphaFoldDB" id="A0A7C3GKV5"/>
<reference evidence="2" key="1">
    <citation type="journal article" date="2020" name="mSystems">
        <title>Genome- and Community-Level Interaction Insights into Carbon Utilization and Element Cycling Functions of Hydrothermarchaeota in Hydrothermal Sediment.</title>
        <authorList>
            <person name="Zhou Z."/>
            <person name="Liu Y."/>
            <person name="Xu W."/>
            <person name="Pan J."/>
            <person name="Luo Z.H."/>
            <person name="Li M."/>
        </authorList>
    </citation>
    <scope>NUCLEOTIDE SEQUENCE [LARGE SCALE GENOMIC DNA]</scope>
    <source>
        <strain evidence="2">HyVt-489</strain>
    </source>
</reference>
<sequence>MIYEDALLSFKQYPKAERHISEADFGYRYMSPAIRDLPDGVRILEVGSGSGLLIRRLAQEFPHKEFLGLEPMGDGFSYSQDIHNFVKSLANADIRPVGFEALEPHETFDLIYLVNVFEHFPDWKNFMHIVKRALRPQGRCIILCPNYSFPYEPHFRLPILVNKSVSFKFYKKRIEAFEQREDSHGLWKSLNFVKLRQVKHAAKKIDMTVHTHNVVLMDMIKRLDTDEEFAKRQGLLTWPVMIAQKTGLLKLVLTGRLFETWLPYMHLTLRNAPDGMKEKA</sequence>
<comment type="caution">
    <text evidence="2">The sequence shown here is derived from an EMBL/GenBank/DDBJ whole genome shotgun (WGS) entry which is preliminary data.</text>
</comment>
<dbReference type="PANTHER" id="PTHR43861:SF3">
    <property type="entry name" value="PUTATIVE (AFU_ORTHOLOGUE AFUA_2G14390)-RELATED"/>
    <property type="match status" value="1"/>
</dbReference>
<evidence type="ECO:0000313" key="2">
    <source>
        <dbReference type="EMBL" id="HFB54797.1"/>
    </source>
</evidence>
<dbReference type="Pfam" id="PF13489">
    <property type="entry name" value="Methyltransf_23"/>
    <property type="match status" value="1"/>
</dbReference>
<dbReference type="CDD" id="cd02440">
    <property type="entry name" value="AdoMet_MTases"/>
    <property type="match status" value="1"/>
</dbReference>
<protein>
    <submittedName>
        <fullName evidence="2">Class I SAM-dependent methyltransferase</fullName>
    </submittedName>
</protein>
<keyword evidence="2" id="KW-0489">Methyltransferase</keyword>
<dbReference type="GO" id="GO:0032259">
    <property type="term" value="P:methylation"/>
    <property type="evidence" value="ECO:0007669"/>
    <property type="project" value="UniProtKB-KW"/>
</dbReference>
<gene>
    <name evidence="2" type="ORF">ENJ46_02645</name>
</gene>
<evidence type="ECO:0000256" key="1">
    <source>
        <dbReference type="ARBA" id="ARBA00022679"/>
    </source>
</evidence>
<accession>A0A7C3GKV5</accession>
<dbReference type="EMBL" id="DRMN01000175">
    <property type="protein sequence ID" value="HFB54797.1"/>
    <property type="molecule type" value="Genomic_DNA"/>
</dbReference>
<dbReference type="GO" id="GO:0008168">
    <property type="term" value="F:methyltransferase activity"/>
    <property type="evidence" value="ECO:0007669"/>
    <property type="project" value="UniProtKB-KW"/>
</dbReference>
<dbReference type="PANTHER" id="PTHR43861">
    <property type="entry name" value="TRANS-ACONITATE 2-METHYLTRANSFERASE-RELATED"/>
    <property type="match status" value="1"/>
</dbReference>
<dbReference type="SUPFAM" id="SSF53335">
    <property type="entry name" value="S-adenosyl-L-methionine-dependent methyltransferases"/>
    <property type="match status" value="1"/>
</dbReference>
<dbReference type="Proteomes" id="UP000886042">
    <property type="component" value="Unassembled WGS sequence"/>
</dbReference>